<proteinExistence type="predicted"/>
<dbReference type="SUPFAM" id="SSF52402">
    <property type="entry name" value="Adenine nucleotide alpha hydrolases-like"/>
    <property type="match status" value="1"/>
</dbReference>
<accession>A0ABX2TFG3</accession>
<reference evidence="1 2" key="1">
    <citation type="submission" date="2020-05" db="EMBL/GenBank/DDBJ databases">
        <title>Azospirillum oleiclasticum sp. nov, a nitrogen-fixing and heavy crude oil-emulsifying bacterium isolated from the crude oil of Yumen Oilfield.</title>
        <authorList>
            <person name="Wu D."/>
            <person name="Cai M."/>
            <person name="Zhang X."/>
        </authorList>
    </citation>
    <scope>NUCLEOTIDE SEQUENCE [LARGE SCALE GENOMIC DNA]</scope>
    <source>
        <strain evidence="1 2">ROY-1-1-2</strain>
    </source>
</reference>
<protein>
    <recommendedName>
        <fullName evidence="3">7-cyano-7-deazaguanine synthase</fullName>
    </recommendedName>
</protein>
<organism evidence="1 2">
    <name type="scientific">Azospirillum oleiclasticum</name>
    <dbReference type="NCBI Taxonomy" id="2735135"/>
    <lineage>
        <taxon>Bacteria</taxon>
        <taxon>Pseudomonadati</taxon>
        <taxon>Pseudomonadota</taxon>
        <taxon>Alphaproteobacteria</taxon>
        <taxon>Rhodospirillales</taxon>
        <taxon>Azospirillaceae</taxon>
        <taxon>Azospirillum</taxon>
    </lineage>
</organism>
<evidence type="ECO:0008006" key="3">
    <source>
        <dbReference type="Google" id="ProtNLM"/>
    </source>
</evidence>
<evidence type="ECO:0000313" key="1">
    <source>
        <dbReference type="EMBL" id="NYZ22899.1"/>
    </source>
</evidence>
<dbReference type="Gene3D" id="3.40.50.620">
    <property type="entry name" value="HUPs"/>
    <property type="match status" value="1"/>
</dbReference>
<dbReference type="InterPro" id="IPR014729">
    <property type="entry name" value="Rossmann-like_a/b/a_fold"/>
</dbReference>
<sequence>MKTINVLWTSGWDSTFRVLDAAVTKRFAIQPHYIIDRRRASHAVEVLTITLLTQMITTRYPYARIAPPVLTERTDIPPDPAIDAAFGRLWETAHLGDQNGWLARYVRWKGVDGLELCVHDGDKSRQFIAPLATLVEEDGDAVHVVPPGDSDTARLFANFRFPLLDLTKLDMEEEARTRGFLDIMDRTWFCHSPTADGQPCGVCNPCTYTIEEGLARRLPEAALRRHANRRRIVNRLWRRAARTATRTADRLGIG</sequence>
<name>A0ABX2TFG3_9PROT</name>
<evidence type="ECO:0000313" key="2">
    <source>
        <dbReference type="Proteomes" id="UP000584642"/>
    </source>
</evidence>
<keyword evidence="2" id="KW-1185">Reference proteome</keyword>
<dbReference type="EMBL" id="JABFDB010000022">
    <property type="protein sequence ID" value="NYZ22899.1"/>
    <property type="molecule type" value="Genomic_DNA"/>
</dbReference>
<gene>
    <name evidence="1" type="ORF">HND93_24600</name>
</gene>
<dbReference type="Proteomes" id="UP000584642">
    <property type="component" value="Unassembled WGS sequence"/>
</dbReference>
<dbReference type="RefSeq" id="WP_180284677.1">
    <property type="nucleotide sequence ID" value="NZ_JABFDB010000022.1"/>
</dbReference>
<comment type="caution">
    <text evidence="1">The sequence shown here is derived from an EMBL/GenBank/DDBJ whole genome shotgun (WGS) entry which is preliminary data.</text>
</comment>